<name>A0A2M8PCD6_9CHLR</name>
<dbReference type="InterPro" id="IPR016047">
    <property type="entry name" value="M23ase_b-sheet_dom"/>
</dbReference>
<dbReference type="PANTHER" id="PTHR21666">
    <property type="entry name" value="PEPTIDASE-RELATED"/>
    <property type="match status" value="1"/>
</dbReference>
<evidence type="ECO:0000259" key="4">
    <source>
        <dbReference type="PROSITE" id="PS51782"/>
    </source>
</evidence>
<dbReference type="EMBL" id="PGTM01000189">
    <property type="protein sequence ID" value="PJF35212.1"/>
    <property type="molecule type" value="Genomic_DNA"/>
</dbReference>
<evidence type="ECO:0000256" key="2">
    <source>
        <dbReference type="SAM" id="MobiDB-lite"/>
    </source>
</evidence>
<accession>A0A2M8PCD6</accession>
<evidence type="ECO:0000313" key="5">
    <source>
        <dbReference type="EMBL" id="PJF35212.1"/>
    </source>
</evidence>
<dbReference type="InterPro" id="IPR036779">
    <property type="entry name" value="LysM_dom_sf"/>
</dbReference>
<dbReference type="Gene3D" id="2.70.70.10">
    <property type="entry name" value="Glucose Permease (Domain IIA)"/>
    <property type="match status" value="1"/>
</dbReference>
<organism evidence="5 6">
    <name type="scientific">Candidatus Thermofonsia Clade 1 bacterium</name>
    <dbReference type="NCBI Taxonomy" id="2364210"/>
    <lineage>
        <taxon>Bacteria</taxon>
        <taxon>Bacillati</taxon>
        <taxon>Chloroflexota</taxon>
        <taxon>Candidatus Thermofontia</taxon>
        <taxon>Candidatus Thermofonsia Clade 1</taxon>
    </lineage>
</organism>
<keyword evidence="3" id="KW-0472">Membrane</keyword>
<dbReference type="SUPFAM" id="SSF51261">
    <property type="entry name" value="Duplicated hybrid motif"/>
    <property type="match status" value="1"/>
</dbReference>
<feature type="domain" description="LysM" evidence="4">
    <location>
        <begin position="176"/>
        <end position="220"/>
    </location>
</feature>
<dbReference type="CDD" id="cd12797">
    <property type="entry name" value="M23_peptidase"/>
    <property type="match status" value="1"/>
</dbReference>
<evidence type="ECO:0000256" key="3">
    <source>
        <dbReference type="SAM" id="Phobius"/>
    </source>
</evidence>
<keyword evidence="1" id="KW-0732">Signal</keyword>
<reference evidence="5 6" key="1">
    <citation type="submission" date="2017-11" db="EMBL/GenBank/DDBJ databases">
        <title>Evolution of Phototrophy in the Chloroflexi Phylum Driven by Horizontal Gene Transfer.</title>
        <authorList>
            <person name="Ward L.M."/>
            <person name="Hemp J."/>
            <person name="Shih P.M."/>
            <person name="Mcglynn S.E."/>
            <person name="Fischer W."/>
        </authorList>
    </citation>
    <scope>NUCLEOTIDE SEQUENCE [LARGE SCALE GENOMIC DNA]</scope>
    <source>
        <strain evidence="5">JP3_13</strain>
    </source>
</reference>
<protein>
    <recommendedName>
        <fullName evidence="4">LysM domain-containing protein</fullName>
    </recommendedName>
</protein>
<evidence type="ECO:0000313" key="6">
    <source>
        <dbReference type="Proteomes" id="UP000229681"/>
    </source>
</evidence>
<dbReference type="PROSITE" id="PS51782">
    <property type="entry name" value="LYSM"/>
    <property type="match status" value="1"/>
</dbReference>
<dbReference type="SMART" id="SM00257">
    <property type="entry name" value="LysM"/>
    <property type="match status" value="1"/>
</dbReference>
<dbReference type="Gene3D" id="3.10.350.10">
    <property type="entry name" value="LysM domain"/>
    <property type="match status" value="1"/>
</dbReference>
<comment type="caution">
    <text evidence="5">The sequence shown here is derived from an EMBL/GenBank/DDBJ whole genome shotgun (WGS) entry which is preliminary data.</text>
</comment>
<gene>
    <name evidence="5" type="ORF">CUN49_11695</name>
</gene>
<dbReference type="InterPro" id="IPR011055">
    <property type="entry name" value="Dup_hybrid_motif"/>
</dbReference>
<feature type="compositionally biased region" description="Polar residues" evidence="2">
    <location>
        <begin position="1"/>
        <end position="11"/>
    </location>
</feature>
<feature type="transmembrane region" description="Helical" evidence="3">
    <location>
        <begin position="64"/>
        <end position="85"/>
    </location>
</feature>
<sequence length="442" mass="46935">MESTMSGNTEQRSPDDPLAFEEPLFDPDDTPRHGVPLPPAPPTHPSLLRRPQAEKPMARTKHRLNTLMLFAALLITLVAALLYFLPGDSAPKPQPTLSAGLPTLPPLTATPTQPPPTEQPLTAATEQPIRYDAEVPIDLVAELLMRPAEVLPPKGALYRAQNPFTVAPARGRSEIIQYRIQPGDTLEKIAARFGISQDTIIWNNDGVYVNRLLPGDTLTILPEDGVLHRTRQEETIQAIADKYKVSPFSIVDSEFNPLLRNASPSTLLPPGITVMVVGGVSDKKPVYWNPGISIQGSGGSSSTVSFGGGPGSCGAQPNTGGTGALVVPLPPIYTVVRGFSDYHTGIDLAAPTGTTVFAADGGTVIFAGWSNWGYGNTVVLAHGNLLTLYGHMSRVSVSCGQVVSRGTPIGTVGSTGNSSGPHLHFEVRVGEVPQNPTNYLGF</sequence>
<dbReference type="CDD" id="cd00118">
    <property type="entry name" value="LysM"/>
    <property type="match status" value="1"/>
</dbReference>
<proteinExistence type="predicted"/>
<feature type="compositionally biased region" description="Low complexity" evidence="2">
    <location>
        <begin position="95"/>
        <end position="111"/>
    </location>
</feature>
<feature type="region of interest" description="Disordered" evidence="2">
    <location>
        <begin position="95"/>
        <end position="121"/>
    </location>
</feature>
<dbReference type="Proteomes" id="UP000229681">
    <property type="component" value="Unassembled WGS sequence"/>
</dbReference>
<keyword evidence="3" id="KW-0812">Transmembrane</keyword>
<dbReference type="PANTHER" id="PTHR21666:SF289">
    <property type="entry name" value="L-ALA--D-GLU ENDOPEPTIDASE"/>
    <property type="match status" value="1"/>
</dbReference>
<evidence type="ECO:0000256" key="1">
    <source>
        <dbReference type="ARBA" id="ARBA00022729"/>
    </source>
</evidence>
<keyword evidence="3" id="KW-1133">Transmembrane helix</keyword>
<dbReference type="SUPFAM" id="SSF54106">
    <property type="entry name" value="LysM domain"/>
    <property type="match status" value="1"/>
</dbReference>
<dbReference type="GO" id="GO:0004222">
    <property type="term" value="F:metalloendopeptidase activity"/>
    <property type="evidence" value="ECO:0007669"/>
    <property type="project" value="TreeGrafter"/>
</dbReference>
<dbReference type="InterPro" id="IPR050570">
    <property type="entry name" value="Cell_wall_metabolism_enzyme"/>
</dbReference>
<dbReference type="InterPro" id="IPR018392">
    <property type="entry name" value="LysM"/>
</dbReference>
<dbReference type="Pfam" id="PF01551">
    <property type="entry name" value="Peptidase_M23"/>
    <property type="match status" value="1"/>
</dbReference>
<dbReference type="AlphaFoldDB" id="A0A2M8PCD6"/>
<dbReference type="Pfam" id="PF01476">
    <property type="entry name" value="LysM"/>
    <property type="match status" value="1"/>
</dbReference>
<feature type="region of interest" description="Disordered" evidence="2">
    <location>
        <begin position="1"/>
        <end position="58"/>
    </location>
</feature>